<dbReference type="AlphaFoldDB" id="A0A9Q1RFK9"/>
<dbReference type="PANTHER" id="PTHR39104:SF1">
    <property type="entry name" value="AMINO ACID-LIGASE"/>
    <property type="match status" value="1"/>
</dbReference>
<dbReference type="EMBL" id="JAJAGQ010000007">
    <property type="protein sequence ID" value="KAJ8557698.1"/>
    <property type="molecule type" value="Genomic_DNA"/>
</dbReference>
<organism evidence="2 3">
    <name type="scientific">Anisodus acutangulus</name>
    <dbReference type="NCBI Taxonomy" id="402998"/>
    <lineage>
        <taxon>Eukaryota</taxon>
        <taxon>Viridiplantae</taxon>
        <taxon>Streptophyta</taxon>
        <taxon>Embryophyta</taxon>
        <taxon>Tracheophyta</taxon>
        <taxon>Spermatophyta</taxon>
        <taxon>Magnoliopsida</taxon>
        <taxon>eudicotyledons</taxon>
        <taxon>Gunneridae</taxon>
        <taxon>Pentapetalae</taxon>
        <taxon>asterids</taxon>
        <taxon>lamiids</taxon>
        <taxon>Solanales</taxon>
        <taxon>Solanaceae</taxon>
        <taxon>Solanoideae</taxon>
        <taxon>Hyoscyameae</taxon>
        <taxon>Anisodus</taxon>
    </lineage>
</organism>
<evidence type="ECO:0000313" key="2">
    <source>
        <dbReference type="EMBL" id="KAJ8557698.1"/>
    </source>
</evidence>
<sequence length="128" mass="14446">METTDPNNLYANMTSGSHSPTEVENGLLCKKELNDESEKHHEDTNSLSCNKKFKDTTRGVALNLKRKLCLEGSGLLRSRTKECDSGLREEPVEFPKADRPLLCSLASQKLKRIRDDEMVVITPSKRIQ</sequence>
<name>A0A9Q1RFK9_9SOLA</name>
<proteinExistence type="predicted"/>
<feature type="compositionally biased region" description="Basic and acidic residues" evidence="1">
    <location>
        <begin position="29"/>
        <end position="44"/>
    </location>
</feature>
<feature type="region of interest" description="Disordered" evidence="1">
    <location>
        <begin position="1"/>
        <end position="47"/>
    </location>
</feature>
<dbReference type="Proteomes" id="UP001152561">
    <property type="component" value="Unassembled WGS sequence"/>
</dbReference>
<evidence type="ECO:0000256" key="1">
    <source>
        <dbReference type="SAM" id="MobiDB-lite"/>
    </source>
</evidence>
<feature type="compositionally biased region" description="Polar residues" evidence="1">
    <location>
        <begin position="1"/>
        <end position="22"/>
    </location>
</feature>
<evidence type="ECO:0000313" key="3">
    <source>
        <dbReference type="Proteomes" id="UP001152561"/>
    </source>
</evidence>
<keyword evidence="3" id="KW-1185">Reference proteome</keyword>
<accession>A0A9Q1RFK9</accession>
<dbReference type="OrthoDB" id="10389821at2759"/>
<protein>
    <submittedName>
        <fullName evidence="2">Uncharacterized protein</fullName>
    </submittedName>
</protein>
<dbReference type="PANTHER" id="PTHR39104">
    <property type="entry name" value="AMINO ACID-LIGASE"/>
    <property type="match status" value="1"/>
</dbReference>
<reference evidence="3" key="1">
    <citation type="journal article" date="2023" name="Proc. Natl. Acad. Sci. U.S.A.">
        <title>Genomic and structural basis for evolution of tropane alkaloid biosynthesis.</title>
        <authorList>
            <person name="Wanga Y.-J."/>
            <person name="Taina T."/>
            <person name="Yua J.-Y."/>
            <person name="Lia J."/>
            <person name="Xua B."/>
            <person name="Chenc J."/>
            <person name="D'Auriad J.C."/>
            <person name="Huanga J.-P."/>
            <person name="Huanga S.-X."/>
        </authorList>
    </citation>
    <scope>NUCLEOTIDE SEQUENCE [LARGE SCALE GENOMIC DNA]</scope>
    <source>
        <strain evidence="3">cv. KIB-2019</strain>
    </source>
</reference>
<comment type="caution">
    <text evidence="2">The sequence shown here is derived from an EMBL/GenBank/DDBJ whole genome shotgun (WGS) entry which is preliminary data.</text>
</comment>
<gene>
    <name evidence="2" type="ORF">K7X08_004464</name>
</gene>